<feature type="chain" id="PRO_5040884144" evidence="8">
    <location>
        <begin position="21"/>
        <end position="332"/>
    </location>
</feature>
<keyword evidence="3" id="KW-0479">Metal-binding</keyword>
<proteinExistence type="inferred from homology"/>
<accession>A0A9W8ZZB1</accession>
<dbReference type="CDD" id="cd11010">
    <property type="entry name" value="S1-P1_nuclease"/>
    <property type="match status" value="1"/>
</dbReference>
<dbReference type="GO" id="GO:0046872">
    <property type="term" value="F:metal ion binding"/>
    <property type="evidence" value="ECO:0007669"/>
    <property type="project" value="UniProtKB-KW"/>
</dbReference>
<keyword evidence="8" id="KW-0732">Signal</keyword>
<keyword evidence="10" id="KW-1185">Reference proteome</keyword>
<dbReference type="InterPro" id="IPR003154">
    <property type="entry name" value="S1/P1nuclease"/>
</dbReference>
<dbReference type="GO" id="GO:0006308">
    <property type="term" value="P:DNA catabolic process"/>
    <property type="evidence" value="ECO:0007669"/>
    <property type="project" value="InterPro"/>
</dbReference>
<dbReference type="InterPro" id="IPR008947">
    <property type="entry name" value="PLipase_C/P1_nuclease_dom_sf"/>
</dbReference>
<dbReference type="PANTHER" id="PTHR33146">
    <property type="entry name" value="ENDONUCLEASE 4"/>
    <property type="match status" value="1"/>
</dbReference>
<dbReference type="GO" id="GO:0004519">
    <property type="term" value="F:endonuclease activity"/>
    <property type="evidence" value="ECO:0007669"/>
    <property type="project" value="UniProtKB-KW"/>
</dbReference>
<feature type="signal peptide" evidence="8">
    <location>
        <begin position="1"/>
        <end position="20"/>
    </location>
</feature>
<keyword evidence="6" id="KW-1015">Disulfide bond</keyword>
<evidence type="ECO:0000313" key="10">
    <source>
        <dbReference type="Proteomes" id="UP001150266"/>
    </source>
</evidence>
<gene>
    <name evidence="9" type="ORF">J3R30DRAFT_3672873</name>
</gene>
<name>A0A9W8ZZB1_9AGAR</name>
<protein>
    <submittedName>
        <fullName evidence="9">Nuclease Le1</fullName>
    </submittedName>
</protein>
<dbReference type="Pfam" id="PF02265">
    <property type="entry name" value="S1-P1_nuclease"/>
    <property type="match status" value="2"/>
</dbReference>
<dbReference type="AlphaFoldDB" id="A0A9W8ZZB1"/>
<evidence type="ECO:0000256" key="2">
    <source>
        <dbReference type="ARBA" id="ARBA00022722"/>
    </source>
</evidence>
<sequence>MRLASNSAACLLLAAHGVHGWGAIGHETVGYALSNLFLSPKALSFVQSSLGSEYSESLGPAAPWADEVRSEPAFSWSAPFHFVDAEDSPPTSCSVEQTRDCNSGTCILSAIANYTTRVVDTELSMEQRQEALKFIGENTSTFGSVRYTGLYLCVMADHFIGDIGQPLHVEAIEVGGNDIHAVCNGERTNLHAVRDSGIINIFLKSQYSNSATVWATSLFQRIQTGDFKSLTSSWLSCSSTTELVNNRRRSIEDDINGLVSEAIITPLECPLVWARESNAYDCSFVFSYTGFSDLCTSTYAIGAQPIIEEQIAKQGYRLAAWLNVLFDGSTGL</sequence>
<reference evidence="9" key="1">
    <citation type="submission" date="2022-08" db="EMBL/GenBank/DDBJ databases">
        <title>A Global Phylogenomic Analysis of the Shiitake Genus Lentinula.</title>
        <authorList>
            <consortium name="DOE Joint Genome Institute"/>
            <person name="Sierra-Patev S."/>
            <person name="Min B."/>
            <person name="Naranjo-Ortiz M."/>
            <person name="Looney B."/>
            <person name="Konkel Z."/>
            <person name="Slot J.C."/>
            <person name="Sakamoto Y."/>
            <person name="Steenwyk J.L."/>
            <person name="Rokas A."/>
            <person name="Carro J."/>
            <person name="Camarero S."/>
            <person name="Ferreira P."/>
            <person name="Molpeceres G."/>
            <person name="Ruiz-Duenas F.J."/>
            <person name="Serrano A."/>
            <person name="Henrissat B."/>
            <person name="Drula E."/>
            <person name="Hughes K.W."/>
            <person name="Mata J.L."/>
            <person name="Ishikawa N.K."/>
            <person name="Vargas-Isla R."/>
            <person name="Ushijima S."/>
            <person name="Smith C.A."/>
            <person name="Ahrendt S."/>
            <person name="Andreopoulos W."/>
            <person name="He G."/>
            <person name="Labutti K."/>
            <person name="Lipzen A."/>
            <person name="Ng V."/>
            <person name="Riley R."/>
            <person name="Sandor L."/>
            <person name="Barry K."/>
            <person name="Martinez A.T."/>
            <person name="Xiao Y."/>
            <person name="Gibbons J.G."/>
            <person name="Terashima K."/>
            <person name="Grigoriev I.V."/>
            <person name="Hibbett D.S."/>
        </authorList>
    </citation>
    <scope>NUCLEOTIDE SEQUENCE</scope>
    <source>
        <strain evidence="9">JLM2183</strain>
    </source>
</reference>
<evidence type="ECO:0000313" key="9">
    <source>
        <dbReference type="EMBL" id="KAJ4470842.1"/>
    </source>
</evidence>
<comment type="caution">
    <text evidence="9">The sequence shown here is derived from an EMBL/GenBank/DDBJ whole genome shotgun (WGS) entry which is preliminary data.</text>
</comment>
<keyword evidence="7" id="KW-0325">Glycoprotein</keyword>
<keyword evidence="2" id="KW-0540">Nuclease</keyword>
<comment type="similarity">
    <text evidence="1">Belongs to the nuclease type I family.</text>
</comment>
<dbReference type="OrthoDB" id="441446at2759"/>
<dbReference type="SUPFAM" id="SSF48537">
    <property type="entry name" value="Phospholipase C/P1 nuclease"/>
    <property type="match status" value="1"/>
</dbReference>
<dbReference type="EMBL" id="JAOTPV010000024">
    <property type="protein sequence ID" value="KAJ4470842.1"/>
    <property type="molecule type" value="Genomic_DNA"/>
</dbReference>
<evidence type="ECO:0000256" key="1">
    <source>
        <dbReference type="ARBA" id="ARBA00009547"/>
    </source>
</evidence>
<evidence type="ECO:0000256" key="3">
    <source>
        <dbReference type="ARBA" id="ARBA00022723"/>
    </source>
</evidence>
<evidence type="ECO:0000256" key="7">
    <source>
        <dbReference type="ARBA" id="ARBA00023180"/>
    </source>
</evidence>
<keyword evidence="5" id="KW-0378">Hydrolase</keyword>
<dbReference type="GO" id="GO:0016788">
    <property type="term" value="F:hydrolase activity, acting on ester bonds"/>
    <property type="evidence" value="ECO:0007669"/>
    <property type="project" value="InterPro"/>
</dbReference>
<evidence type="ECO:0000256" key="4">
    <source>
        <dbReference type="ARBA" id="ARBA00022759"/>
    </source>
</evidence>
<evidence type="ECO:0000256" key="8">
    <source>
        <dbReference type="SAM" id="SignalP"/>
    </source>
</evidence>
<dbReference type="Proteomes" id="UP001150266">
    <property type="component" value="Unassembled WGS sequence"/>
</dbReference>
<organism evidence="9 10">
    <name type="scientific">Lentinula aciculospora</name>
    <dbReference type="NCBI Taxonomy" id="153920"/>
    <lineage>
        <taxon>Eukaryota</taxon>
        <taxon>Fungi</taxon>
        <taxon>Dikarya</taxon>
        <taxon>Basidiomycota</taxon>
        <taxon>Agaricomycotina</taxon>
        <taxon>Agaricomycetes</taxon>
        <taxon>Agaricomycetidae</taxon>
        <taxon>Agaricales</taxon>
        <taxon>Marasmiineae</taxon>
        <taxon>Omphalotaceae</taxon>
        <taxon>Lentinula</taxon>
    </lineage>
</organism>
<evidence type="ECO:0000256" key="6">
    <source>
        <dbReference type="ARBA" id="ARBA00023157"/>
    </source>
</evidence>
<evidence type="ECO:0000256" key="5">
    <source>
        <dbReference type="ARBA" id="ARBA00022801"/>
    </source>
</evidence>
<dbReference type="GO" id="GO:0003676">
    <property type="term" value="F:nucleic acid binding"/>
    <property type="evidence" value="ECO:0007669"/>
    <property type="project" value="InterPro"/>
</dbReference>
<dbReference type="PANTHER" id="PTHR33146:SF26">
    <property type="entry name" value="ENDONUCLEASE 4"/>
    <property type="match status" value="1"/>
</dbReference>
<keyword evidence="4" id="KW-0255">Endonuclease</keyword>
<dbReference type="Gene3D" id="1.10.575.10">
    <property type="entry name" value="P1 Nuclease"/>
    <property type="match status" value="1"/>
</dbReference>